<proteinExistence type="predicted"/>
<dbReference type="Proteomes" id="UP000045978">
    <property type="component" value="Unassembled WGS sequence"/>
</dbReference>
<evidence type="ECO:0000313" key="2">
    <source>
        <dbReference type="Proteomes" id="UP000045978"/>
    </source>
</evidence>
<dbReference type="EMBL" id="CXOJ01000050">
    <property type="protein sequence ID" value="CTP88784.1"/>
    <property type="molecule type" value="Genomic_DNA"/>
</dbReference>
<dbReference type="RefSeq" id="WP_306345355.1">
    <property type="nucleotide sequence ID" value="NZ_CP076251.1"/>
</dbReference>
<reference evidence="1 2" key="1">
    <citation type="submission" date="2015-07" db="EMBL/GenBank/DDBJ databases">
        <authorList>
            <person name="Noorani M."/>
        </authorList>
    </citation>
    <scope>NUCLEOTIDE SEQUENCE [LARGE SCALE GENOMIC DNA]</scope>
    <source>
        <strain evidence="1">LMG730</strain>
    </source>
</reference>
<protein>
    <submittedName>
        <fullName evidence="1">Diguanylate cyclase</fullName>
    </submittedName>
</protein>
<organism evidence="1 2">
    <name type="scientific">Xanthomonas graminis pv. phlei</name>
    <dbReference type="NCBI Taxonomy" id="487906"/>
    <lineage>
        <taxon>Bacteria</taxon>
        <taxon>Pseudomonadati</taxon>
        <taxon>Pseudomonadota</taxon>
        <taxon>Gammaproteobacteria</taxon>
        <taxon>Lysobacterales</taxon>
        <taxon>Lysobacteraceae</taxon>
        <taxon>Xanthomonas</taxon>
        <taxon>Xanthomonas translucens group</taxon>
        <taxon>Xanthomonas graminis</taxon>
    </lineage>
</organism>
<evidence type="ECO:0000313" key="1">
    <source>
        <dbReference type="EMBL" id="CTP88784.1"/>
    </source>
</evidence>
<dbReference type="SUPFAM" id="SSF63829">
    <property type="entry name" value="Calcium-dependent phosphotriesterase"/>
    <property type="match status" value="1"/>
</dbReference>
<name>A0A0K2ZX76_9XANT</name>
<gene>
    <name evidence="1" type="ORF">XTPLMG730_2251</name>
</gene>
<dbReference type="InterPro" id="IPR015943">
    <property type="entry name" value="WD40/YVTN_repeat-like_dom_sf"/>
</dbReference>
<dbReference type="AlphaFoldDB" id="A0A0K2ZX76"/>
<accession>A0A0K2ZX76</accession>
<sequence>MRACRPCLRTLQALLLWLALGLLLGDGARAQSIPLRRYAHDQGLLGLANTCLLQTGNGSLWVCSESGLYRFDGHRFEQVPLQGQRGHSISAASEDAEQRLWVTTFDAVYVDDGTQLRRLAPEETGALRRNKLRLANPRWGMVLLNGPQALRAVAGAGGRWRLQPLFDAATLARLPQLGKLGEAQSEADNLWLGCDQELCRVAADGSVTV</sequence>
<dbReference type="Gene3D" id="2.130.10.10">
    <property type="entry name" value="YVTN repeat-like/Quinoprotein amine dehydrogenase"/>
    <property type="match status" value="1"/>
</dbReference>